<dbReference type="Proteomes" id="UP000476030">
    <property type="component" value="Unassembled WGS sequence"/>
</dbReference>
<evidence type="ECO:0000313" key="2">
    <source>
        <dbReference type="Proteomes" id="UP000476030"/>
    </source>
</evidence>
<protein>
    <submittedName>
        <fullName evidence="1">Uncharacterized protein</fullName>
    </submittedName>
</protein>
<reference evidence="1 2" key="1">
    <citation type="submission" date="2019-12" db="EMBL/GenBank/DDBJ databases">
        <title>Snethiella sp. nov. sp. isolated from sea sand.</title>
        <authorList>
            <person name="Kim J."/>
            <person name="Jeong S.E."/>
            <person name="Jung H.S."/>
            <person name="Jeon C.O."/>
        </authorList>
    </citation>
    <scope>NUCLEOTIDE SEQUENCE [LARGE SCALE GENOMIC DNA]</scope>
    <source>
        <strain evidence="1 2">DP05</strain>
    </source>
</reference>
<gene>
    <name evidence="1" type="ORF">GQE98_15660</name>
</gene>
<accession>A0A6L8WAQ7</accession>
<dbReference type="RefSeq" id="WP_161316650.1">
    <property type="nucleotide sequence ID" value="NZ_WTUW01000009.1"/>
</dbReference>
<keyword evidence="2" id="KW-1185">Reference proteome</keyword>
<organism evidence="1 2">
    <name type="scientific">Sneathiella litorea</name>
    <dbReference type="NCBI Taxonomy" id="2606216"/>
    <lineage>
        <taxon>Bacteria</taxon>
        <taxon>Pseudomonadati</taxon>
        <taxon>Pseudomonadota</taxon>
        <taxon>Alphaproteobacteria</taxon>
        <taxon>Sneathiellales</taxon>
        <taxon>Sneathiellaceae</taxon>
        <taxon>Sneathiella</taxon>
    </lineage>
</organism>
<comment type="caution">
    <text evidence="1">The sequence shown here is derived from an EMBL/GenBank/DDBJ whole genome shotgun (WGS) entry which is preliminary data.</text>
</comment>
<dbReference type="EMBL" id="WTUW01000009">
    <property type="protein sequence ID" value="MZR32075.1"/>
    <property type="molecule type" value="Genomic_DNA"/>
</dbReference>
<dbReference type="AlphaFoldDB" id="A0A6L8WAQ7"/>
<name>A0A6L8WAQ7_9PROT</name>
<evidence type="ECO:0000313" key="1">
    <source>
        <dbReference type="EMBL" id="MZR32075.1"/>
    </source>
</evidence>
<proteinExistence type="predicted"/>
<sequence length="73" mass="8246">MFSPVKIILIVLVLVGVFFAHRFYRNTIAPSLDKARKNGEFKGQSSDKMLDLEECPRCGAFVADLNEHSCKDK</sequence>